<gene>
    <name evidence="1" type="ORF">OS133_07405</name>
    <name evidence="2" type="ORF">OS134_19820</name>
</gene>
<evidence type="ECO:0000313" key="4">
    <source>
        <dbReference type="Proteomes" id="UP001271263"/>
    </source>
</evidence>
<dbReference type="Proteomes" id="UP001271263">
    <property type="component" value="Unassembled WGS sequence"/>
</dbReference>
<reference evidence="1" key="2">
    <citation type="submission" date="2022-11" db="EMBL/GenBank/DDBJ databases">
        <title>Prophages regulate Shewanella fidelis motility and biofilm formation: implications for gut colonization dynamics in Ciona robusta.</title>
        <authorList>
            <person name="Natarajan O."/>
            <person name="Gibboney S.L."/>
            <person name="Young M.N."/>
            <person name="Lim S.J."/>
            <person name="Pluta N."/>
            <person name="Atkinson C.G.F."/>
            <person name="Leigh B.A."/>
            <person name="Liberti A."/>
            <person name="Kees E."/>
            <person name="Breitbart M."/>
            <person name="Gralnick J."/>
            <person name="Dishaw L.J."/>
        </authorList>
    </citation>
    <scope>NUCLEOTIDE SEQUENCE</scope>
    <source>
        <strain evidence="1">3313</strain>
    </source>
</reference>
<name>A0AAW8NMV1_9GAMM</name>
<proteinExistence type="predicted"/>
<dbReference type="Proteomes" id="UP001259340">
    <property type="component" value="Unassembled WGS sequence"/>
</dbReference>
<dbReference type="AlphaFoldDB" id="A0AAW8NMV1"/>
<dbReference type="EMBL" id="JAPMLE010000001">
    <property type="protein sequence ID" value="MDR8523511.1"/>
    <property type="molecule type" value="Genomic_DNA"/>
</dbReference>
<dbReference type="Pfam" id="PF11333">
    <property type="entry name" value="DUF3135"/>
    <property type="match status" value="1"/>
</dbReference>
<evidence type="ECO:0000313" key="1">
    <source>
        <dbReference type="EMBL" id="MDR8523511.1"/>
    </source>
</evidence>
<evidence type="ECO:0000313" key="2">
    <source>
        <dbReference type="EMBL" id="MDW4826325.1"/>
    </source>
</evidence>
<sequence length="104" mass="11825">MTELPDFDRLLWLAKNAPDKLDALQKKLSQEVINEASQTNQANLNCLLHDLEKRLALCDSPNQRCQLVSSLMFQKLAILNQVYNQPEQFFSNKAKVIPLGNKLG</sequence>
<reference evidence="2 4" key="1">
    <citation type="journal article" date="2022" name="bioRxiv">
        <title>Prophages regulate Shewanella fidelis 3313 motility and biofilm formation: implications for gut colonization dynamics in Ciona robusta.</title>
        <authorList>
            <person name="Natarajan O."/>
            <person name="Gibboney S.L."/>
            <person name="Young M.N."/>
            <person name="Lim S.J."/>
            <person name="Pluta N."/>
            <person name="Atkinson C.G."/>
            <person name="Leigh B.A."/>
            <person name="Liberti A."/>
            <person name="Kees E.D."/>
            <person name="Breitbart M."/>
            <person name="Gralnick J.A."/>
            <person name="Dishaw L.J."/>
        </authorList>
    </citation>
    <scope>NUCLEOTIDE SEQUENCE [LARGE SCALE GENOMIC DNA]</scope>
    <source>
        <strain evidence="2 4">JG4066</strain>
    </source>
</reference>
<comment type="caution">
    <text evidence="1">The sequence shown here is derived from an EMBL/GenBank/DDBJ whole genome shotgun (WGS) entry which is preliminary data.</text>
</comment>
<protein>
    <submittedName>
        <fullName evidence="1">DUF3135 domain-containing protein</fullName>
    </submittedName>
</protein>
<evidence type="ECO:0000313" key="3">
    <source>
        <dbReference type="Proteomes" id="UP001259340"/>
    </source>
</evidence>
<dbReference type="RefSeq" id="WP_310654469.1">
    <property type="nucleotide sequence ID" value="NZ_JAPMLA010000017.1"/>
</dbReference>
<dbReference type="InterPro" id="IPR021482">
    <property type="entry name" value="DUF3135"/>
</dbReference>
<organism evidence="1 3">
    <name type="scientific">Shewanella fidelis</name>
    <dbReference type="NCBI Taxonomy" id="173509"/>
    <lineage>
        <taxon>Bacteria</taxon>
        <taxon>Pseudomonadati</taxon>
        <taxon>Pseudomonadota</taxon>
        <taxon>Gammaproteobacteria</taxon>
        <taxon>Alteromonadales</taxon>
        <taxon>Shewanellaceae</taxon>
        <taxon>Shewanella</taxon>
    </lineage>
</organism>
<accession>A0AAW8NMV1</accession>
<dbReference type="EMBL" id="JAPMLD010000014">
    <property type="protein sequence ID" value="MDW4826325.1"/>
    <property type="molecule type" value="Genomic_DNA"/>
</dbReference>
<keyword evidence="4" id="KW-1185">Reference proteome</keyword>